<dbReference type="SUPFAM" id="SSF46785">
    <property type="entry name" value="Winged helix' DNA-binding domain"/>
    <property type="match status" value="2"/>
</dbReference>
<dbReference type="Proteomes" id="UP000216063">
    <property type="component" value="Unassembled WGS sequence"/>
</dbReference>
<dbReference type="InterPro" id="IPR036390">
    <property type="entry name" value="WH_DNA-bd_sf"/>
</dbReference>
<keyword evidence="6" id="KW-1185">Reference proteome</keyword>
<proteinExistence type="predicted"/>
<evidence type="ECO:0000313" key="6">
    <source>
        <dbReference type="Proteomes" id="UP000216063"/>
    </source>
</evidence>
<reference evidence="5 6" key="1">
    <citation type="submission" date="2017-07" db="EMBL/GenBank/DDBJ databases">
        <title>The new phylogeny of genus Mycobacterium.</title>
        <authorList>
            <person name="Tortoli E."/>
            <person name="Trovato A."/>
            <person name="Cirillo D.M."/>
        </authorList>
    </citation>
    <scope>NUCLEOTIDE SEQUENCE [LARGE SCALE GENOMIC DNA]</scope>
    <source>
        <strain evidence="5 6">ATCC 33027</strain>
    </source>
</reference>
<evidence type="ECO:0000256" key="1">
    <source>
        <dbReference type="ARBA" id="ARBA00023015"/>
    </source>
</evidence>
<dbReference type="GO" id="GO:0005829">
    <property type="term" value="C:cytosol"/>
    <property type="evidence" value="ECO:0007669"/>
    <property type="project" value="TreeGrafter"/>
</dbReference>
<comment type="caution">
    <text evidence="5">The sequence shown here is derived from an EMBL/GenBank/DDBJ whole genome shotgun (WGS) entry which is preliminary data.</text>
</comment>
<dbReference type="GO" id="GO:0043565">
    <property type="term" value="F:sequence-specific DNA binding"/>
    <property type="evidence" value="ECO:0007669"/>
    <property type="project" value="InterPro"/>
</dbReference>
<dbReference type="PANTHER" id="PTHR30154:SF34">
    <property type="entry name" value="TRANSCRIPTIONAL REGULATOR AZLB"/>
    <property type="match status" value="1"/>
</dbReference>
<keyword evidence="2" id="KW-0238">DNA-binding</keyword>
<dbReference type="InterPro" id="IPR019888">
    <property type="entry name" value="Tscrpt_reg_AsnC-like"/>
</dbReference>
<dbReference type="OrthoDB" id="3453230at2"/>
<dbReference type="EMBL" id="NOZR01000026">
    <property type="protein sequence ID" value="OYN75742.1"/>
    <property type="molecule type" value="Genomic_DNA"/>
</dbReference>
<evidence type="ECO:0000256" key="3">
    <source>
        <dbReference type="ARBA" id="ARBA00023163"/>
    </source>
</evidence>
<dbReference type="PANTHER" id="PTHR30154">
    <property type="entry name" value="LEUCINE-RESPONSIVE REGULATORY PROTEIN"/>
    <property type="match status" value="1"/>
</dbReference>
<dbReference type="RefSeq" id="WP_094483678.1">
    <property type="nucleotide sequence ID" value="NZ_NOZR01000026.1"/>
</dbReference>
<dbReference type="GO" id="GO:0043200">
    <property type="term" value="P:response to amino acid"/>
    <property type="evidence" value="ECO:0007669"/>
    <property type="project" value="TreeGrafter"/>
</dbReference>
<dbReference type="SMART" id="SM00344">
    <property type="entry name" value="HTH_ASNC"/>
    <property type="match status" value="2"/>
</dbReference>
<name>A0A255DFL7_9MYCO</name>
<keyword evidence="1" id="KW-0805">Transcription regulation</keyword>
<dbReference type="InterPro" id="IPR000485">
    <property type="entry name" value="AsnC-type_HTH_dom"/>
</dbReference>
<dbReference type="InterPro" id="IPR036388">
    <property type="entry name" value="WH-like_DNA-bd_sf"/>
</dbReference>
<dbReference type="AlphaFoldDB" id="A0A255DFL7"/>
<dbReference type="Pfam" id="PF01037">
    <property type="entry name" value="AsnC_trans_reg"/>
    <property type="match status" value="1"/>
</dbReference>
<evidence type="ECO:0000256" key="2">
    <source>
        <dbReference type="ARBA" id="ARBA00023125"/>
    </source>
</evidence>
<evidence type="ECO:0000313" key="5">
    <source>
        <dbReference type="EMBL" id="OYN75742.1"/>
    </source>
</evidence>
<dbReference type="Pfam" id="PF13404">
    <property type="entry name" value="HTH_AsnC-type"/>
    <property type="match status" value="2"/>
</dbReference>
<protein>
    <submittedName>
        <fullName evidence="5">AsnC family transcriptional regulator</fullName>
    </submittedName>
</protein>
<dbReference type="SUPFAM" id="SSF54909">
    <property type="entry name" value="Dimeric alpha+beta barrel"/>
    <property type="match status" value="2"/>
</dbReference>
<evidence type="ECO:0000259" key="4">
    <source>
        <dbReference type="PROSITE" id="PS50956"/>
    </source>
</evidence>
<dbReference type="Gene3D" id="1.10.10.10">
    <property type="entry name" value="Winged helix-like DNA-binding domain superfamily/Winged helix DNA-binding domain"/>
    <property type="match status" value="2"/>
</dbReference>
<accession>A0A255DFL7</accession>
<dbReference type="Gene3D" id="3.30.70.920">
    <property type="match status" value="1"/>
</dbReference>
<organism evidence="5 6">
    <name type="scientific">Mycolicibacterium sphagni</name>
    <dbReference type="NCBI Taxonomy" id="1786"/>
    <lineage>
        <taxon>Bacteria</taxon>
        <taxon>Bacillati</taxon>
        <taxon>Actinomycetota</taxon>
        <taxon>Actinomycetes</taxon>
        <taxon>Mycobacteriales</taxon>
        <taxon>Mycobacteriaceae</taxon>
        <taxon>Mycolicibacterium</taxon>
    </lineage>
</organism>
<keyword evidence="3" id="KW-0804">Transcription</keyword>
<dbReference type="InterPro" id="IPR019887">
    <property type="entry name" value="Tscrpt_reg_AsnC/Lrp_C"/>
</dbReference>
<dbReference type="PROSITE" id="PS50956">
    <property type="entry name" value="HTH_ASNC_2"/>
    <property type="match status" value="1"/>
</dbReference>
<gene>
    <name evidence="5" type="ORF">CG716_24245</name>
</gene>
<sequence length="324" mass="35574">MLAPLDGQILHALQLSPRASFRRIGEVIGVPEQTVARRYRAMRRDGVLRVVGLVNPRVYGECQWVVRVHTKPEDLPRVAETLARRPEVTHANVLSGWTELVCIVRAPLGDSSDGLLHRLPRTSSVLSMDVDLVLHVFGESSGAVWTGYGHTLGSSQAAALAEQPAAATAYPVPPASEDRPLLEALAADGRTAHAQLAERTGWSPARVKRRINALEASTTLTYDVDVLPERLGFPLHAMVWMKMPPRHLPHVARQLLSHSEIASVIAVSGPNNLMAVVIGRDVDDLYRYLTEQLGTVDHIESYGVRVRTRRLKQAGSLISHGRLI</sequence>
<feature type="domain" description="HTH asnC-type" evidence="4">
    <location>
        <begin position="178"/>
        <end position="234"/>
    </location>
</feature>
<dbReference type="InterPro" id="IPR011008">
    <property type="entry name" value="Dimeric_a/b-barrel"/>
</dbReference>